<dbReference type="InterPro" id="IPR007712">
    <property type="entry name" value="RelE/ParE_toxin"/>
</dbReference>
<sequence>MNKIIFSKNATDALLSQASYIYQLTLDVNKADIYLDEMEDYIRNTLRIYPNIGRPAPELGLNIRKLVYKRYSILYRIENIQIEILSIYRENLPNI</sequence>
<proteinExistence type="predicted"/>
<reference evidence="2" key="1">
    <citation type="submission" date="2016-10" db="EMBL/GenBank/DDBJ databases">
        <authorList>
            <person name="de Groot N.N."/>
        </authorList>
    </citation>
    <scope>NUCLEOTIDE SEQUENCE</scope>
</reference>
<accession>A0A1W1EFA5</accession>
<organism evidence="2">
    <name type="scientific">hydrothermal vent metagenome</name>
    <dbReference type="NCBI Taxonomy" id="652676"/>
    <lineage>
        <taxon>unclassified sequences</taxon>
        <taxon>metagenomes</taxon>
        <taxon>ecological metagenomes</taxon>
    </lineage>
</organism>
<name>A0A1W1EFA5_9ZZZZ</name>
<dbReference type="Pfam" id="PF05016">
    <property type="entry name" value="ParE_toxin"/>
    <property type="match status" value="1"/>
</dbReference>
<protein>
    <recommendedName>
        <fullName evidence="3">Death on curing protein, Doc toxin</fullName>
    </recommendedName>
</protein>
<evidence type="ECO:0000313" key="2">
    <source>
        <dbReference type="EMBL" id="SFZ98747.1"/>
    </source>
</evidence>
<gene>
    <name evidence="2" type="ORF">MNB_SV-5-1420</name>
</gene>
<dbReference type="EMBL" id="FPKX01000060">
    <property type="protein sequence ID" value="SFZ98747.1"/>
    <property type="molecule type" value="Genomic_DNA"/>
</dbReference>
<dbReference type="InterPro" id="IPR035093">
    <property type="entry name" value="RelE/ParE_toxin_dom_sf"/>
</dbReference>
<dbReference type="AlphaFoldDB" id="A0A1W1EFA5"/>
<keyword evidence="1" id="KW-1277">Toxin-antitoxin system</keyword>
<evidence type="ECO:0000256" key="1">
    <source>
        <dbReference type="ARBA" id="ARBA00022649"/>
    </source>
</evidence>
<evidence type="ECO:0008006" key="3">
    <source>
        <dbReference type="Google" id="ProtNLM"/>
    </source>
</evidence>
<dbReference type="Gene3D" id="3.30.2310.20">
    <property type="entry name" value="RelE-like"/>
    <property type="match status" value="1"/>
</dbReference>